<name>A0A916J611_9PROT</name>
<reference evidence="1" key="1">
    <citation type="submission" date="2021-04" db="EMBL/GenBank/DDBJ databases">
        <authorList>
            <person name="Hornung B."/>
        </authorList>
    </citation>
    <scope>NUCLEOTIDE SEQUENCE</scope>
    <source>
        <strain evidence="1">G5G6</strain>
    </source>
</reference>
<keyword evidence="2" id="KW-1185">Reference proteome</keyword>
<dbReference type="Proteomes" id="UP000742786">
    <property type="component" value="Unassembled WGS sequence"/>
</dbReference>
<proteinExistence type="predicted"/>
<evidence type="ECO:0000313" key="2">
    <source>
        <dbReference type="Proteomes" id="UP000742786"/>
    </source>
</evidence>
<dbReference type="EMBL" id="CAJQUM010000001">
    <property type="protein sequence ID" value="CAG4884596.1"/>
    <property type="molecule type" value="Genomic_DNA"/>
</dbReference>
<sequence length="55" mass="6204">MRSSIERLWLNPAWLPGEEEEVVSVLPLGDSDVLRDGVRTDQLPTFALRTKPPSE</sequence>
<comment type="caution">
    <text evidence="1">The sequence shown here is derived from an EMBL/GenBank/DDBJ whole genome shotgun (WGS) entry which is preliminary data.</text>
</comment>
<protein>
    <submittedName>
        <fullName evidence="1">Uncharacterized protein</fullName>
    </submittedName>
</protein>
<accession>A0A916J611</accession>
<gene>
    <name evidence="1" type="ORF">GTOL_12479</name>
</gene>
<dbReference type="AlphaFoldDB" id="A0A916J611"/>
<organism evidence="1 2">
    <name type="scientific">Georgfuchsia toluolica</name>
    <dbReference type="NCBI Taxonomy" id="424218"/>
    <lineage>
        <taxon>Bacteria</taxon>
        <taxon>Pseudomonadati</taxon>
        <taxon>Pseudomonadota</taxon>
        <taxon>Betaproteobacteria</taxon>
        <taxon>Nitrosomonadales</taxon>
        <taxon>Sterolibacteriaceae</taxon>
        <taxon>Georgfuchsia</taxon>
    </lineage>
</organism>
<evidence type="ECO:0000313" key="1">
    <source>
        <dbReference type="EMBL" id="CAG4884596.1"/>
    </source>
</evidence>